<accession>Q2NCR0</accession>
<organism evidence="1 2">
    <name type="scientific">Erythrobacter litoralis (strain HTCC2594)</name>
    <dbReference type="NCBI Taxonomy" id="314225"/>
    <lineage>
        <taxon>Bacteria</taxon>
        <taxon>Pseudomonadati</taxon>
        <taxon>Pseudomonadota</taxon>
        <taxon>Alphaproteobacteria</taxon>
        <taxon>Sphingomonadales</taxon>
        <taxon>Erythrobacteraceae</taxon>
        <taxon>Erythrobacter/Porphyrobacter group</taxon>
        <taxon>Erythrobacter</taxon>
    </lineage>
</organism>
<dbReference type="AlphaFoldDB" id="Q2NCR0"/>
<evidence type="ECO:0000313" key="1">
    <source>
        <dbReference type="EMBL" id="ABC62531.1"/>
    </source>
</evidence>
<reference evidence="2" key="1">
    <citation type="journal article" date="2009" name="J. Bacteriol.">
        <title>Complete genome sequence of Erythrobacter litoralis HTCC2594.</title>
        <authorList>
            <person name="Oh H.M."/>
            <person name="Giovannoni S.J."/>
            <person name="Ferriera S."/>
            <person name="Johnson J."/>
            <person name="Cho J.C."/>
        </authorList>
    </citation>
    <scope>NUCLEOTIDE SEQUENCE [LARGE SCALE GENOMIC DNA]</scope>
    <source>
        <strain evidence="2">HTCC2594</strain>
    </source>
</reference>
<dbReference type="EMBL" id="CP000157">
    <property type="protein sequence ID" value="ABC62531.1"/>
    <property type="molecule type" value="Genomic_DNA"/>
</dbReference>
<proteinExistence type="predicted"/>
<dbReference type="HOGENOM" id="CLU_3364879_0_0_5"/>
<dbReference type="Proteomes" id="UP000008808">
    <property type="component" value="Chromosome"/>
</dbReference>
<sequence length="35" mass="3989">MSEAKLTRSVDGCTFLLFRVRQKEEQGFDKLSPNG</sequence>
<keyword evidence="2" id="KW-1185">Reference proteome</keyword>
<name>Q2NCR0_ERYLH</name>
<evidence type="ECO:0000313" key="2">
    <source>
        <dbReference type="Proteomes" id="UP000008808"/>
    </source>
</evidence>
<dbReference type="KEGG" id="eli:ELI_02195"/>
<gene>
    <name evidence="1" type="ordered locus">ELI_02195</name>
</gene>
<protein>
    <submittedName>
        <fullName evidence="1">Uncharacterized protein</fullName>
    </submittedName>
</protein>